<organism evidence="1 2">
    <name type="scientific">Kouleothrix aurantiaca</name>
    <dbReference type="NCBI Taxonomy" id="186479"/>
    <lineage>
        <taxon>Bacteria</taxon>
        <taxon>Bacillati</taxon>
        <taxon>Chloroflexota</taxon>
        <taxon>Chloroflexia</taxon>
        <taxon>Chloroflexales</taxon>
        <taxon>Roseiflexineae</taxon>
        <taxon>Roseiflexaceae</taxon>
        <taxon>Kouleothrix</taxon>
    </lineage>
</organism>
<comment type="caution">
    <text evidence="1">The sequence shown here is derived from an EMBL/GenBank/DDBJ whole genome shotgun (WGS) entry which is preliminary data.</text>
</comment>
<evidence type="ECO:0000313" key="1">
    <source>
        <dbReference type="EMBL" id="KPV47232.1"/>
    </source>
</evidence>
<protein>
    <submittedName>
        <fullName evidence="1">Anti-sigma factor</fullName>
    </submittedName>
</protein>
<name>A0A0P9CW83_9CHLR</name>
<dbReference type="Proteomes" id="UP000050509">
    <property type="component" value="Unassembled WGS sequence"/>
</dbReference>
<gene>
    <name evidence="1" type="ORF">SE17_42635</name>
</gene>
<sequence>SFTVNVETARQLLSALDIRDVTLPDALGTAPIQVEMAPSASTEYVGPGYALTLHQATSPSVTLPDGVDMAQLGYAALRVLGTAPEQAELLSRQINWNSTLLVPFPTDTNNLRQVTVNGEPALLMTNGPRNSQGGVIYWQQGGTIYILQGSNLSGMRDQEIADLLVRTAESVQ</sequence>
<proteinExistence type="predicted"/>
<accession>A0A0P9CW83</accession>
<dbReference type="EMBL" id="LJCR01003436">
    <property type="protein sequence ID" value="KPV47232.1"/>
    <property type="molecule type" value="Genomic_DNA"/>
</dbReference>
<keyword evidence="2" id="KW-1185">Reference proteome</keyword>
<dbReference type="AlphaFoldDB" id="A0A0P9CW83"/>
<feature type="non-terminal residue" evidence="1">
    <location>
        <position position="1"/>
    </location>
</feature>
<evidence type="ECO:0000313" key="2">
    <source>
        <dbReference type="Proteomes" id="UP000050509"/>
    </source>
</evidence>
<reference evidence="1 2" key="1">
    <citation type="submission" date="2015-09" db="EMBL/GenBank/DDBJ databases">
        <title>Draft genome sequence of Kouleothrix aurantiaca JCM 19913.</title>
        <authorList>
            <person name="Hemp J."/>
        </authorList>
    </citation>
    <scope>NUCLEOTIDE SEQUENCE [LARGE SCALE GENOMIC DNA]</scope>
    <source>
        <strain evidence="1 2">COM-B</strain>
    </source>
</reference>